<evidence type="ECO:0000256" key="15">
    <source>
        <dbReference type="ARBA" id="ARBA00054810"/>
    </source>
</evidence>
<evidence type="ECO:0000256" key="18">
    <source>
        <dbReference type="SAM" id="MobiDB-lite"/>
    </source>
</evidence>
<dbReference type="Gene3D" id="1.20.58.80">
    <property type="entry name" value="Phosphotransferase system, lactose/cellobiose-type IIA subunit"/>
    <property type="match status" value="1"/>
</dbReference>
<keyword evidence="10" id="KW-0442">Lipid degradation</keyword>
<dbReference type="Ensembl" id="ENSMALT00000015264.1">
    <property type="protein sequence ID" value="ENSMALP00000014956.1"/>
    <property type="gene ID" value="ENSMALG00000010508.1"/>
</dbReference>
<comment type="subcellular location">
    <subcellularLocation>
        <location evidence="2">Cytoplasm</location>
    </subcellularLocation>
    <subcellularLocation>
        <location evidence="3">Lipid droplet</location>
    </subcellularLocation>
    <subcellularLocation>
        <location evidence="1">Midbody</location>
    </subcellularLocation>
</comment>
<keyword evidence="11" id="KW-0007">Acetylation</keyword>
<dbReference type="GO" id="GO:0030496">
    <property type="term" value="C:midbody"/>
    <property type="evidence" value="ECO:0007669"/>
    <property type="project" value="UniProtKB-SubCell"/>
</dbReference>
<evidence type="ECO:0000259" key="19">
    <source>
        <dbReference type="SMART" id="SM00745"/>
    </source>
</evidence>
<proteinExistence type="predicted"/>
<dbReference type="InterPro" id="IPR007330">
    <property type="entry name" value="MIT_dom"/>
</dbReference>
<dbReference type="GO" id="GO:0030514">
    <property type="term" value="P:negative regulation of BMP signaling pathway"/>
    <property type="evidence" value="ECO:0007669"/>
    <property type="project" value="TreeGrafter"/>
</dbReference>
<dbReference type="InterPro" id="IPR045036">
    <property type="entry name" value="Spartin-like"/>
</dbReference>
<dbReference type="KEGG" id="malb:109971887"/>
<dbReference type="CDD" id="cd02679">
    <property type="entry name" value="MIT_spastin"/>
    <property type="match status" value="1"/>
</dbReference>
<keyword evidence="4" id="KW-0813">Transport</keyword>
<comment type="subunit">
    <text evidence="16">Interacts with ITCH and WWP1. Interacts (via MIT domain) with IST1; leading to the recruitment of SPART to midbodies. Interacts with MAP1LC3A and MAP1LC3C.</text>
</comment>
<dbReference type="GO" id="GO:0016042">
    <property type="term" value="P:lipid catabolic process"/>
    <property type="evidence" value="ECO:0007669"/>
    <property type="project" value="UniProtKB-KW"/>
</dbReference>
<evidence type="ECO:0000256" key="6">
    <source>
        <dbReference type="ARBA" id="ARBA00022499"/>
    </source>
</evidence>
<evidence type="ECO:0000256" key="2">
    <source>
        <dbReference type="ARBA" id="ARBA00004496"/>
    </source>
</evidence>
<feature type="domain" description="MIT" evidence="19">
    <location>
        <begin position="10"/>
        <end position="88"/>
    </location>
</feature>
<evidence type="ECO:0000256" key="10">
    <source>
        <dbReference type="ARBA" id="ARBA00022963"/>
    </source>
</evidence>
<keyword evidence="5" id="KW-0963">Cytoplasm</keyword>
<evidence type="ECO:0000256" key="17">
    <source>
        <dbReference type="ARBA" id="ARBA00067916"/>
    </source>
</evidence>
<evidence type="ECO:0000256" key="11">
    <source>
        <dbReference type="ARBA" id="ARBA00022990"/>
    </source>
</evidence>
<dbReference type="PANTHER" id="PTHR21068:SF43">
    <property type="entry name" value="SPARTIN"/>
    <property type="match status" value="1"/>
</dbReference>
<keyword evidence="21" id="KW-1185">Reference proteome</keyword>
<dbReference type="PANTHER" id="PTHR21068">
    <property type="entry name" value="SPARTIN"/>
    <property type="match status" value="1"/>
</dbReference>
<evidence type="ECO:0000256" key="12">
    <source>
        <dbReference type="ARBA" id="ARBA00023055"/>
    </source>
</evidence>
<dbReference type="GO" id="GO:0061724">
    <property type="term" value="P:lipophagy"/>
    <property type="evidence" value="ECO:0007669"/>
    <property type="project" value="UniProtKB-ARBA"/>
</dbReference>
<dbReference type="Pfam" id="PF06911">
    <property type="entry name" value="Senescence"/>
    <property type="match status" value="1"/>
</dbReference>
<keyword evidence="12" id="KW-0445">Lipid transport</keyword>
<dbReference type="Proteomes" id="UP000261600">
    <property type="component" value="Unplaced"/>
</dbReference>
<comment type="function">
    <text evidence="15">Lipophagy receptor that plays an important role in lipid droplet (LD) turnover in motor neurons. Localizes to LDs and interacts with components of the autophagy machinery, such as MAP1LC3A/C proteins to deliver LDs to autophagosomes for degradation via lipophagy. Lipid transfer protein required for lipid droplet degradation, including by lipophagy. Can bind and transfer all lipid species found in lipid droplets, from phospholipids to triglycerides and sterol esters but the direction of lipid transfer by spartin and its cargos are unknown. May be implicated in endosomal trafficking, or microtubule dynamics, or both. Participates in cytokinesis.</text>
</comment>
<evidence type="ECO:0000313" key="20">
    <source>
        <dbReference type="Ensembl" id="ENSMALP00000014956.1"/>
    </source>
</evidence>
<dbReference type="RefSeq" id="XP_020476096.1">
    <property type="nucleotide sequence ID" value="XM_020620440.1"/>
</dbReference>
<dbReference type="SUPFAM" id="SSF116846">
    <property type="entry name" value="MIT domain"/>
    <property type="match status" value="1"/>
</dbReference>
<keyword evidence="7" id="KW-0597">Phosphoprotein</keyword>
<dbReference type="OrthoDB" id="20821at2759"/>
<evidence type="ECO:0000256" key="1">
    <source>
        <dbReference type="ARBA" id="ARBA00004214"/>
    </source>
</evidence>
<evidence type="ECO:0000313" key="21">
    <source>
        <dbReference type="Proteomes" id="UP000261600"/>
    </source>
</evidence>
<name>A0A3Q3QKZ9_MONAL</name>
<protein>
    <recommendedName>
        <fullName evidence="17">Spartin</fullName>
    </recommendedName>
</protein>
<sequence length="545" mass="58496">MAEPAELLLIKDQYELAFHSLSRGLAAEEAGKRTEALEYYRKGRQHLTQGLGVPTRGQKQQGADWDKARQLQQRMRDTLTTVNTHLSDLETSQLTAGGQRGRLLINLPPSLYPDLAFNSQPPSSPLHHLYPTIPPTTQNTSPIPNTPPARPVRPSALYRRTVPARSVAMADPGDQPPPYTRQPADGHRSLACGPAGHGLRSGKQTGTAAGREGSDLLFIPSGVQMFFVAPNGQVSSLSYSGYLRIIMDGSQKQDSTAGRPSAILHVCDRLYPLTADTPVLLANTGIFMFSDSSVEAPGPYMGIVLSSELPAAKREMFQDLLSQFADLRIQGPEEGGDEIINLSTKIPLGPPNEHVELTVPCEKEKPPLPGWSTKMGQGILSGATQLSEKFTKGAEATGRAIHRGGAKIRDHITPEETPSEVSPRVTRGLQTTQRATGGAVQFSRFLVNGLSAVIGQAAEKMAPHVKKHGAKLVPESMKKRNDGSPSNLEGTKFVASSSVKGISAVWSSLANGAKLVGKSVAAETVTSVTYKFRGLENLINMSSNI</sequence>
<evidence type="ECO:0000256" key="13">
    <source>
        <dbReference type="ARBA" id="ARBA00023098"/>
    </source>
</evidence>
<dbReference type="GeneID" id="109971887"/>
<keyword evidence="6" id="KW-1017">Isopeptide bond</keyword>
<dbReference type="GO" id="GO:0005811">
    <property type="term" value="C:lipid droplet"/>
    <property type="evidence" value="ECO:0007669"/>
    <property type="project" value="UniProtKB-SubCell"/>
</dbReference>
<dbReference type="GO" id="GO:0005737">
    <property type="term" value="C:cytoplasm"/>
    <property type="evidence" value="ECO:0007669"/>
    <property type="project" value="UniProtKB-SubCell"/>
</dbReference>
<evidence type="ECO:0000256" key="4">
    <source>
        <dbReference type="ARBA" id="ARBA00022448"/>
    </source>
</evidence>
<evidence type="ECO:0000256" key="14">
    <source>
        <dbReference type="ARBA" id="ARBA00023121"/>
    </source>
</evidence>
<dbReference type="GO" id="GO:0008289">
    <property type="term" value="F:lipid binding"/>
    <property type="evidence" value="ECO:0007669"/>
    <property type="project" value="UniProtKB-KW"/>
</dbReference>
<dbReference type="FunFam" id="1.20.58.80:FF:000009">
    <property type="entry name" value="spartin isoform X1"/>
    <property type="match status" value="1"/>
</dbReference>
<dbReference type="GO" id="GO:0005886">
    <property type="term" value="C:plasma membrane"/>
    <property type="evidence" value="ECO:0007669"/>
    <property type="project" value="TreeGrafter"/>
</dbReference>
<feature type="region of interest" description="Disordered" evidence="18">
    <location>
        <begin position="122"/>
        <end position="209"/>
    </location>
</feature>
<dbReference type="InterPro" id="IPR009686">
    <property type="entry name" value="Senescence/spartin_C"/>
</dbReference>
<evidence type="ECO:0000256" key="5">
    <source>
        <dbReference type="ARBA" id="ARBA00022490"/>
    </source>
</evidence>
<dbReference type="STRING" id="43700.ENSMALP00000014956"/>
<dbReference type="GO" id="GO:0006869">
    <property type="term" value="P:lipid transport"/>
    <property type="evidence" value="ECO:0007669"/>
    <property type="project" value="UniProtKB-KW"/>
</dbReference>
<keyword evidence="13" id="KW-0443">Lipid metabolism</keyword>
<reference evidence="20" key="1">
    <citation type="submission" date="2025-08" db="UniProtKB">
        <authorList>
            <consortium name="Ensembl"/>
        </authorList>
    </citation>
    <scope>IDENTIFICATION</scope>
</reference>
<dbReference type="AlphaFoldDB" id="A0A3Q3QKZ9"/>
<keyword evidence="14" id="KW-0446">Lipid-binding</keyword>
<keyword evidence="8" id="KW-0551">Lipid droplet</keyword>
<keyword evidence="9" id="KW-0832">Ubl conjugation</keyword>
<organism evidence="20 21">
    <name type="scientific">Monopterus albus</name>
    <name type="common">Swamp eel</name>
    <dbReference type="NCBI Taxonomy" id="43700"/>
    <lineage>
        <taxon>Eukaryota</taxon>
        <taxon>Metazoa</taxon>
        <taxon>Chordata</taxon>
        <taxon>Craniata</taxon>
        <taxon>Vertebrata</taxon>
        <taxon>Euteleostomi</taxon>
        <taxon>Actinopterygii</taxon>
        <taxon>Neopterygii</taxon>
        <taxon>Teleostei</taxon>
        <taxon>Neoteleostei</taxon>
        <taxon>Acanthomorphata</taxon>
        <taxon>Anabantaria</taxon>
        <taxon>Synbranchiformes</taxon>
        <taxon>Synbranchidae</taxon>
        <taxon>Monopterus</taxon>
    </lineage>
</organism>
<evidence type="ECO:0000256" key="16">
    <source>
        <dbReference type="ARBA" id="ARBA00064034"/>
    </source>
</evidence>
<reference evidence="20" key="2">
    <citation type="submission" date="2025-09" db="UniProtKB">
        <authorList>
            <consortium name="Ensembl"/>
        </authorList>
    </citation>
    <scope>IDENTIFICATION</scope>
</reference>
<evidence type="ECO:0000256" key="8">
    <source>
        <dbReference type="ARBA" id="ARBA00022677"/>
    </source>
</evidence>
<dbReference type="GO" id="GO:0051301">
    <property type="term" value="P:cell division"/>
    <property type="evidence" value="ECO:0007669"/>
    <property type="project" value="TreeGrafter"/>
</dbReference>
<accession>A0A3Q3QKZ9</accession>
<evidence type="ECO:0000256" key="7">
    <source>
        <dbReference type="ARBA" id="ARBA00022553"/>
    </source>
</evidence>
<dbReference type="CTD" id="100005765"/>
<evidence type="ECO:0000256" key="3">
    <source>
        <dbReference type="ARBA" id="ARBA00004502"/>
    </source>
</evidence>
<evidence type="ECO:0000256" key="9">
    <source>
        <dbReference type="ARBA" id="ARBA00022843"/>
    </source>
</evidence>
<dbReference type="SMART" id="SM00745">
    <property type="entry name" value="MIT"/>
    <property type="match status" value="1"/>
</dbReference>
<dbReference type="InterPro" id="IPR036181">
    <property type="entry name" value="MIT_dom_sf"/>
</dbReference>